<evidence type="ECO:0000256" key="1">
    <source>
        <dbReference type="ARBA" id="ARBA00022737"/>
    </source>
</evidence>
<name>A0A8J5CHQ9_CHIOP</name>
<dbReference type="InterPro" id="IPR011989">
    <property type="entry name" value="ARM-like"/>
</dbReference>
<dbReference type="GO" id="GO:0005783">
    <property type="term" value="C:endoplasmic reticulum"/>
    <property type="evidence" value="ECO:0007669"/>
    <property type="project" value="TreeGrafter"/>
</dbReference>
<evidence type="ECO:0000313" key="3">
    <source>
        <dbReference type="EMBL" id="KAG0711690.1"/>
    </source>
</evidence>
<dbReference type="InterPro" id="IPR050693">
    <property type="entry name" value="Hsp70_NEF-Inhibitors"/>
</dbReference>
<keyword evidence="1" id="KW-0677">Repeat</keyword>
<dbReference type="Gene3D" id="1.25.10.10">
    <property type="entry name" value="Leucine-rich Repeat Variant"/>
    <property type="match status" value="1"/>
</dbReference>
<keyword evidence="4" id="KW-1185">Reference proteome</keyword>
<protein>
    <submittedName>
        <fullName evidence="3">Hsp70-binding protein 1</fullName>
    </submittedName>
</protein>
<dbReference type="SUPFAM" id="SSF48371">
    <property type="entry name" value="ARM repeat"/>
    <property type="match status" value="1"/>
</dbReference>
<evidence type="ECO:0000259" key="2">
    <source>
        <dbReference type="Pfam" id="PF08609"/>
    </source>
</evidence>
<proteinExistence type="predicted"/>
<evidence type="ECO:0000313" key="4">
    <source>
        <dbReference type="Proteomes" id="UP000770661"/>
    </source>
</evidence>
<feature type="domain" description="Nucleotide exchange factor Fes1" evidence="2">
    <location>
        <begin position="16"/>
        <end position="106"/>
    </location>
</feature>
<dbReference type="InterPro" id="IPR016024">
    <property type="entry name" value="ARM-type_fold"/>
</dbReference>
<dbReference type="Proteomes" id="UP000770661">
    <property type="component" value="Unassembled WGS sequence"/>
</dbReference>
<comment type="caution">
    <text evidence="3">The sequence shown here is derived from an EMBL/GenBank/DDBJ whole genome shotgun (WGS) entry which is preliminary data.</text>
</comment>
<dbReference type="OrthoDB" id="10250458at2759"/>
<organism evidence="3 4">
    <name type="scientific">Chionoecetes opilio</name>
    <name type="common">Atlantic snow crab</name>
    <name type="synonym">Cancer opilio</name>
    <dbReference type="NCBI Taxonomy" id="41210"/>
    <lineage>
        <taxon>Eukaryota</taxon>
        <taxon>Metazoa</taxon>
        <taxon>Ecdysozoa</taxon>
        <taxon>Arthropoda</taxon>
        <taxon>Crustacea</taxon>
        <taxon>Multicrustacea</taxon>
        <taxon>Malacostraca</taxon>
        <taxon>Eumalacostraca</taxon>
        <taxon>Eucarida</taxon>
        <taxon>Decapoda</taxon>
        <taxon>Pleocyemata</taxon>
        <taxon>Brachyura</taxon>
        <taxon>Eubrachyura</taxon>
        <taxon>Majoidea</taxon>
        <taxon>Majidae</taxon>
        <taxon>Chionoecetes</taxon>
    </lineage>
</organism>
<dbReference type="PANTHER" id="PTHR19316:SF18">
    <property type="entry name" value="HSP70-BINDING PROTEIN 1"/>
    <property type="match status" value="1"/>
</dbReference>
<dbReference type="Pfam" id="PF08609">
    <property type="entry name" value="Fes1"/>
    <property type="match status" value="1"/>
</dbReference>
<dbReference type="EMBL" id="JACEEZ010023116">
    <property type="protein sequence ID" value="KAG0711690.1"/>
    <property type="molecule type" value="Genomic_DNA"/>
</dbReference>
<sequence length="328" mass="36716">MEEEDRNQTPRHPRNMQGLLHFCTEITAREDTTQPTNIQLLDPERRRFLEEALSSLTVNVAKKMAEGIKILSSEAVTMAGEDVAEQEEAIAVIEDYVDDLNHANDLYKMGGFPVLVGCLDSPHPSLRAGAAGLMGDVCQNNPLCQENILTLNVLPQLLSIIDGDEDTTTRVKAMYAVSCLIRDYPEGEKAFMEANGFSFLMRAMQSGVEKLVVKATFLFSRLIQDNDSYKAELLSMGYVEQLFTLLSGDEIGDISREHCTAALLGLASSYPPALKECMRPELHLKHLLTTRLEEIISKQELQEEEGYITELLRLMEIPEAEGDENNFR</sequence>
<dbReference type="InterPro" id="IPR013918">
    <property type="entry name" value="Nucleotide_exch_fac_Fes1"/>
</dbReference>
<reference evidence="3" key="1">
    <citation type="submission" date="2020-07" db="EMBL/GenBank/DDBJ databases">
        <title>The High-quality genome of the commercially important snow crab, Chionoecetes opilio.</title>
        <authorList>
            <person name="Jeong J.-H."/>
            <person name="Ryu S."/>
        </authorList>
    </citation>
    <scope>NUCLEOTIDE SEQUENCE</scope>
    <source>
        <strain evidence="3">MADBK_172401_WGS</strain>
        <tissue evidence="3">Digestive gland</tissue>
    </source>
</reference>
<dbReference type="PANTHER" id="PTHR19316">
    <property type="entry name" value="PROTEIN FOLDING REGULATOR"/>
    <property type="match status" value="1"/>
</dbReference>
<gene>
    <name evidence="3" type="primary">Hspbp1</name>
    <name evidence="3" type="ORF">GWK47_002223</name>
</gene>
<dbReference type="AlphaFoldDB" id="A0A8J5CHQ9"/>
<dbReference type="GO" id="GO:0000774">
    <property type="term" value="F:adenyl-nucleotide exchange factor activity"/>
    <property type="evidence" value="ECO:0007669"/>
    <property type="project" value="TreeGrafter"/>
</dbReference>
<accession>A0A8J5CHQ9</accession>